<accession>A0AA41R632</accession>
<reference evidence="1" key="1">
    <citation type="submission" date="2022-04" db="EMBL/GenBank/DDBJ databases">
        <title>Desulfatitalea alkaliphila sp. nov., a novel anaerobic sulfate-reducing bacterium isolated from terrestrial mud volcano, Taman Peninsula, Russia.</title>
        <authorList>
            <person name="Khomyakova M.A."/>
            <person name="Merkel A.Y."/>
            <person name="Slobodkin A.I."/>
        </authorList>
    </citation>
    <scope>NUCLEOTIDE SEQUENCE</scope>
    <source>
        <strain evidence="1">M08but</strain>
    </source>
</reference>
<name>A0AA41R632_9BACT</name>
<proteinExistence type="predicted"/>
<comment type="caution">
    <text evidence="1">The sequence shown here is derived from an EMBL/GenBank/DDBJ whole genome shotgun (WGS) entry which is preliminary data.</text>
</comment>
<dbReference type="Proteomes" id="UP001165427">
    <property type="component" value="Unassembled WGS sequence"/>
</dbReference>
<protein>
    <submittedName>
        <fullName evidence="1">Uncharacterized protein</fullName>
    </submittedName>
</protein>
<evidence type="ECO:0000313" key="2">
    <source>
        <dbReference type="Proteomes" id="UP001165427"/>
    </source>
</evidence>
<organism evidence="1 2">
    <name type="scientific">Desulfatitalea alkaliphila</name>
    <dbReference type="NCBI Taxonomy" id="2929485"/>
    <lineage>
        <taxon>Bacteria</taxon>
        <taxon>Pseudomonadati</taxon>
        <taxon>Thermodesulfobacteriota</taxon>
        <taxon>Desulfobacteria</taxon>
        <taxon>Desulfobacterales</taxon>
        <taxon>Desulfosarcinaceae</taxon>
        <taxon>Desulfatitalea</taxon>
    </lineage>
</organism>
<dbReference type="AlphaFoldDB" id="A0AA41R632"/>
<evidence type="ECO:0000313" key="1">
    <source>
        <dbReference type="EMBL" id="MCJ8501800.1"/>
    </source>
</evidence>
<dbReference type="EMBL" id="JALJRB010000017">
    <property type="protein sequence ID" value="MCJ8501800.1"/>
    <property type="molecule type" value="Genomic_DNA"/>
</dbReference>
<gene>
    <name evidence="1" type="ORF">MRX98_14550</name>
</gene>
<sequence>MTGTANASQLAEDLRALHAGDPADAPRAIEALLQERLAGCSPAQGRRTLISLLQILEPRHEGDDMATDEAVLNRICGLLLGRRFAPGELSADQMLERLGRSMNTIFDALNRLIASIDTVFSGEDDGSQTIRHFIGDHMEGEDAQLSLEAHIRRINDAFLLTHEAFKAAAKTKFAQVLNAVSQETVAAERSGGLKLGPLRKAEDHDILREKIDRIQRWFDSERFMEDFLREFEKQCQEITRK</sequence>
<dbReference type="RefSeq" id="WP_246911049.1">
    <property type="nucleotide sequence ID" value="NZ_JALJRB010000017.1"/>
</dbReference>
<keyword evidence="2" id="KW-1185">Reference proteome</keyword>